<evidence type="ECO:0000256" key="2">
    <source>
        <dbReference type="ARBA" id="ARBA00022679"/>
    </source>
</evidence>
<keyword evidence="4" id="KW-0418">Kinase</keyword>
<dbReference type="SUPFAM" id="SSF53613">
    <property type="entry name" value="Ribokinase-like"/>
    <property type="match status" value="1"/>
</dbReference>
<keyword evidence="3" id="KW-0547">Nucleotide-binding</keyword>
<dbReference type="PANTHER" id="PTHR46566:SF2">
    <property type="entry name" value="ATP-DEPENDENT 6-PHOSPHOFRUCTOKINASE ISOZYME 2"/>
    <property type="match status" value="1"/>
</dbReference>
<proteinExistence type="inferred from homology"/>
<dbReference type="Gene3D" id="3.40.1190.20">
    <property type="match status" value="1"/>
</dbReference>
<evidence type="ECO:0000256" key="4">
    <source>
        <dbReference type="ARBA" id="ARBA00022777"/>
    </source>
</evidence>
<organism evidence="8 9">
    <name type="scientific">Niastella soli</name>
    <dbReference type="NCBI Taxonomy" id="2821487"/>
    <lineage>
        <taxon>Bacteria</taxon>
        <taxon>Pseudomonadati</taxon>
        <taxon>Bacteroidota</taxon>
        <taxon>Chitinophagia</taxon>
        <taxon>Chitinophagales</taxon>
        <taxon>Chitinophagaceae</taxon>
        <taxon>Niastella</taxon>
    </lineage>
</organism>
<dbReference type="InterPro" id="IPR002173">
    <property type="entry name" value="Carboh/pur_kinase_PfkB_CS"/>
</dbReference>
<dbReference type="PROSITE" id="PS00583">
    <property type="entry name" value="PFKB_KINASES_1"/>
    <property type="match status" value="1"/>
</dbReference>
<sequence>MEKVLTITLNPAIDVSTTIPALLPEKKLRCSAPSFEPGGGGVNVSRVLHKIGYPSTAMFMAGGHTGQFFTELVEKEDIETLVVPIEGSTRQNLIVHDGSNYLQYRFGMPGPDIAEREWRNCLLMLKNAKDFSYTVISGSNPAGVPPDFYAEAADIVKAKGSKLILDTSGDALKFALEEGVFLAKPNLGELSHLAGGAELDANSVVEAARVVINKSNCEVLVVSMGAAGAMLITANEYYHQPAPTIKIKSTVGAGDSMVAGIIIGMQKQLPWKDVLKYGVAAGTAATINAGSGLCTRENLDKVRSFFIVNTEETI</sequence>
<comment type="caution">
    <text evidence="8">The sequence shown here is derived from an EMBL/GenBank/DDBJ whole genome shotgun (WGS) entry which is preliminary data.</text>
</comment>
<evidence type="ECO:0000256" key="6">
    <source>
        <dbReference type="PIRNR" id="PIRNR000535"/>
    </source>
</evidence>
<dbReference type="PROSITE" id="PS00584">
    <property type="entry name" value="PFKB_KINASES_2"/>
    <property type="match status" value="1"/>
</dbReference>
<evidence type="ECO:0000256" key="1">
    <source>
        <dbReference type="ARBA" id="ARBA00010688"/>
    </source>
</evidence>
<protein>
    <submittedName>
        <fullName evidence="8">1-phosphofructokinase family hexose kinase</fullName>
    </submittedName>
</protein>
<evidence type="ECO:0000313" key="8">
    <source>
        <dbReference type="EMBL" id="MBO9204285.1"/>
    </source>
</evidence>
<name>A0ABS3Z2A5_9BACT</name>
<dbReference type="PANTHER" id="PTHR46566">
    <property type="entry name" value="1-PHOSPHOFRUCTOKINASE-RELATED"/>
    <property type="match status" value="1"/>
</dbReference>
<evidence type="ECO:0000259" key="7">
    <source>
        <dbReference type="Pfam" id="PF00294"/>
    </source>
</evidence>
<feature type="domain" description="Carbohydrate kinase PfkB" evidence="7">
    <location>
        <begin position="16"/>
        <end position="294"/>
    </location>
</feature>
<accession>A0ABS3Z2A5</accession>
<keyword evidence="9" id="KW-1185">Reference proteome</keyword>
<dbReference type="RefSeq" id="WP_209142702.1">
    <property type="nucleotide sequence ID" value="NZ_JAGHKO010000011.1"/>
</dbReference>
<keyword evidence="2 6" id="KW-0808">Transferase</keyword>
<reference evidence="8 9" key="1">
    <citation type="submission" date="2021-03" db="EMBL/GenBank/DDBJ databases">
        <title>Assistant Professor.</title>
        <authorList>
            <person name="Huq M.A."/>
        </authorList>
    </citation>
    <scope>NUCLEOTIDE SEQUENCE [LARGE SCALE GENOMIC DNA]</scope>
    <source>
        <strain evidence="8 9">MAH-29</strain>
    </source>
</reference>
<dbReference type="InterPro" id="IPR017583">
    <property type="entry name" value="Tagatose/fructose_Pkinase"/>
</dbReference>
<keyword evidence="5" id="KW-0067">ATP-binding</keyword>
<dbReference type="InterPro" id="IPR011611">
    <property type="entry name" value="PfkB_dom"/>
</dbReference>
<dbReference type="PIRSF" id="PIRSF000535">
    <property type="entry name" value="1PFK/6PFK/LacC"/>
    <property type="match status" value="1"/>
</dbReference>
<dbReference type="EMBL" id="JAGHKO010000011">
    <property type="protein sequence ID" value="MBO9204285.1"/>
    <property type="molecule type" value="Genomic_DNA"/>
</dbReference>
<dbReference type="InterPro" id="IPR029056">
    <property type="entry name" value="Ribokinase-like"/>
</dbReference>
<dbReference type="CDD" id="cd01164">
    <property type="entry name" value="FruK_PfkB_like"/>
    <property type="match status" value="1"/>
</dbReference>
<comment type="similarity">
    <text evidence="1">Belongs to the carbohydrate kinase PfkB family.</text>
</comment>
<evidence type="ECO:0000313" key="9">
    <source>
        <dbReference type="Proteomes" id="UP000677244"/>
    </source>
</evidence>
<dbReference type="Pfam" id="PF00294">
    <property type="entry name" value="PfkB"/>
    <property type="match status" value="1"/>
</dbReference>
<evidence type="ECO:0000256" key="5">
    <source>
        <dbReference type="ARBA" id="ARBA00022840"/>
    </source>
</evidence>
<evidence type="ECO:0000256" key="3">
    <source>
        <dbReference type="ARBA" id="ARBA00022741"/>
    </source>
</evidence>
<dbReference type="Proteomes" id="UP000677244">
    <property type="component" value="Unassembled WGS sequence"/>
</dbReference>
<dbReference type="NCBIfam" id="TIGR03168">
    <property type="entry name" value="1-PFK"/>
    <property type="match status" value="1"/>
</dbReference>
<gene>
    <name evidence="8" type="ORF">J7I42_28615</name>
</gene>